<dbReference type="eggNOG" id="COG2936">
    <property type="taxonomic scope" value="Bacteria"/>
</dbReference>
<dbReference type="InterPro" id="IPR000383">
    <property type="entry name" value="Xaa-Pro-like_dom"/>
</dbReference>
<reference evidence="3 4" key="2">
    <citation type="journal article" date="2016" name="Environ. Microbiol. Rep.">
        <title>Metagenomic evidence for the presence of phototrophic Gemmatimonadetes bacteria in diverse environments.</title>
        <authorList>
            <person name="Zeng Y."/>
            <person name="Baumbach J."/>
            <person name="Barbosa E.G."/>
            <person name="Azevedo V."/>
            <person name="Zhang C."/>
            <person name="Koblizek M."/>
        </authorList>
    </citation>
    <scope>NUCLEOTIDE SEQUENCE [LARGE SCALE GENOMIC DNA]</scope>
    <source>
        <strain evidence="3 4">AP64</strain>
    </source>
</reference>
<evidence type="ECO:0000313" key="3">
    <source>
        <dbReference type="EMBL" id="AMW05645.1"/>
    </source>
</evidence>
<protein>
    <recommendedName>
        <fullName evidence="2">Xaa-Pro dipeptidyl-peptidase C-terminal domain-containing protein</fullName>
    </recommendedName>
</protein>
<evidence type="ECO:0000256" key="1">
    <source>
        <dbReference type="ARBA" id="ARBA00022801"/>
    </source>
</evidence>
<dbReference type="InterPro" id="IPR029058">
    <property type="entry name" value="AB_hydrolase_fold"/>
</dbReference>
<keyword evidence="4" id="KW-1185">Reference proteome</keyword>
<keyword evidence="1" id="KW-0378">Hydrolase</keyword>
<dbReference type="InterPro" id="IPR013736">
    <property type="entry name" value="Xaa-Pro_dipept_C"/>
</dbReference>
<dbReference type="EMBL" id="CP011454">
    <property type="protein sequence ID" value="AMW05645.1"/>
    <property type="molecule type" value="Genomic_DNA"/>
</dbReference>
<dbReference type="Pfam" id="PF08530">
    <property type="entry name" value="PepX_C"/>
    <property type="match status" value="1"/>
</dbReference>
<feature type="domain" description="Xaa-Pro dipeptidyl-peptidase C-terminal" evidence="2">
    <location>
        <begin position="324"/>
        <end position="529"/>
    </location>
</feature>
<dbReference type="KEGG" id="gph:GEMMAAP_14205"/>
<gene>
    <name evidence="3" type="ORF">GEMMAAP_14205</name>
</gene>
<proteinExistence type="predicted"/>
<dbReference type="SUPFAM" id="SSF53474">
    <property type="entry name" value="alpha/beta-Hydrolases"/>
    <property type="match status" value="1"/>
</dbReference>
<dbReference type="SMART" id="SM00939">
    <property type="entry name" value="PepX_C"/>
    <property type="match status" value="1"/>
</dbReference>
<accession>A0A143BM43</accession>
<dbReference type="NCBIfam" id="TIGR00976">
    <property type="entry name" value="CocE_NonD"/>
    <property type="match status" value="1"/>
</dbReference>
<name>A0A143BM43_9BACT</name>
<dbReference type="InterPro" id="IPR005674">
    <property type="entry name" value="CocE/Ser_esterase"/>
</dbReference>
<dbReference type="Gene3D" id="3.40.50.1820">
    <property type="entry name" value="alpha/beta hydrolase"/>
    <property type="match status" value="2"/>
</dbReference>
<reference evidence="3 4" key="1">
    <citation type="journal article" date="2014" name="Proc. Natl. Acad. Sci. U.S.A.">
        <title>Functional type 2 photosynthetic reaction centers found in the rare bacterial phylum Gemmatimonadetes.</title>
        <authorList>
            <person name="Zeng Y."/>
            <person name="Feng F."/>
            <person name="Medova H."/>
            <person name="Dean J."/>
            <person name="Koblizek M."/>
        </authorList>
    </citation>
    <scope>NUCLEOTIDE SEQUENCE [LARGE SCALE GENOMIC DNA]</scope>
    <source>
        <strain evidence="3 4">AP64</strain>
    </source>
</reference>
<dbReference type="InterPro" id="IPR008979">
    <property type="entry name" value="Galactose-bd-like_sf"/>
</dbReference>
<dbReference type="Gene3D" id="2.60.120.260">
    <property type="entry name" value="Galactose-binding domain-like"/>
    <property type="match status" value="1"/>
</dbReference>
<dbReference type="Proteomes" id="UP000076404">
    <property type="component" value="Chromosome"/>
</dbReference>
<dbReference type="GO" id="GO:0008239">
    <property type="term" value="F:dipeptidyl-peptidase activity"/>
    <property type="evidence" value="ECO:0007669"/>
    <property type="project" value="InterPro"/>
</dbReference>
<sequence length="534" mass="56868">MPAVVTHQGIMAADSVRIAADVILPPVVPDGGVPVVFIQTRYWRSFHLRGGTRNNTVPMGPREAIVEKLVTAGFAVVVTDVRGTGASGGEWPWPWSEGEVRDMGPVIDWIVAQRWSNGAVGATGVSYEGTTALLAAGAGRPALRAVLARELEWNLVDEIIAPGNVRNVGFVSSWSRSVDALDHGRFPELFPRLARLGIRGVQPIDDDSTGVLLTSLQQRRPPTDVAGSVVAVRRGSDRFGRSGPPADSLGPAGHAAALAATSAVVGIWGSWWDGATADAVLRAVEQMPIREAVIGPWAHEGTSNASPLRRDDSERATVDLDAVVAFFRRHLVERNAPAVPRMSWYVAGTEAWTSAERWPVTAPRTLYLVGEQLVSTAAASAPRSLTVDFSASTGKNTRWTTGLARPVDAPDRSDARGVISWQSAALEAPLSVFGAPEFVCRVALDAPEAALHVYVESVDRSGRVRLLTEGVQRIGAGQATVRIRPVAFELPAGWSLRLSVAGADAPSFERVPAAGAQRMQFAGEGCRLTVPVVR</sequence>
<dbReference type="SUPFAM" id="SSF49785">
    <property type="entry name" value="Galactose-binding domain-like"/>
    <property type="match status" value="1"/>
</dbReference>
<evidence type="ECO:0000313" key="4">
    <source>
        <dbReference type="Proteomes" id="UP000076404"/>
    </source>
</evidence>
<evidence type="ECO:0000259" key="2">
    <source>
        <dbReference type="SMART" id="SM00939"/>
    </source>
</evidence>
<organism evidence="3 4">
    <name type="scientific">Gemmatimonas phototrophica</name>
    <dbReference type="NCBI Taxonomy" id="1379270"/>
    <lineage>
        <taxon>Bacteria</taxon>
        <taxon>Pseudomonadati</taxon>
        <taxon>Gemmatimonadota</taxon>
        <taxon>Gemmatimonadia</taxon>
        <taxon>Gemmatimonadales</taxon>
        <taxon>Gemmatimonadaceae</taxon>
        <taxon>Gemmatimonas</taxon>
    </lineage>
</organism>
<dbReference type="Pfam" id="PF02129">
    <property type="entry name" value="Peptidase_S15"/>
    <property type="match status" value="1"/>
</dbReference>
<dbReference type="AlphaFoldDB" id="A0A143BM43"/>